<dbReference type="SMART" id="SM00326">
    <property type="entry name" value="SH3"/>
    <property type="match status" value="1"/>
</dbReference>
<protein>
    <recommendedName>
        <fullName evidence="8">Tyrosine-protein kinase</fullName>
        <ecNumber evidence="8">2.7.10.2</ecNumber>
    </recommendedName>
</protein>
<dbReference type="SUPFAM" id="SSF50044">
    <property type="entry name" value="SH3-domain"/>
    <property type="match status" value="1"/>
</dbReference>
<keyword evidence="3 8" id="KW-0547">Nucleotide-binding</keyword>
<dbReference type="STRING" id="48269.A0A183MK07"/>
<dbReference type="InterPro" id="IPR017441">
    <property type="entry name" value="Protein_kinase_ATP_BS"/>
</dbReference>
<keyword evidence="5 8" id="KW-0067">ATP-binding</keyword>
<proteinExistence type="inferred from homology"/>
<evidence type="ECO:0000256" key="5">
    <source>
        <dbReference type="ARBA" id="ARBA00022840"/>
    </source>
</evidence>
<dbReference type="InterPro" id="IPR000719">
    <property type="entry name" value="Prot_kinase_dom"/>
</dbReference>
<dbReference type="InterPro" id="IPR011009">
    <property type="entry name" value="Kinase-like_dom_sf"/>
</dbReference>
<dbReference type="InterPro" id="IPR036860">
    <property type="entry name" value="SH2_dom_sf"/>
</dbReference>
<dbReference type="Gene3D" id="3.30.200.20">
    <property type="entry name" value="Phosphorylase Kinase, domain 1"/>
    <property type="match status" value="1"/>
</dbReference>
<dbReference type="SUPFAM" id="SSF55550">
    <property type="entry name" value="SH2 domain"/>
    <property type="match status" value="1"/>
</dbReference>
<evidence type="ECO:0000256" key="7">
    <source>
        <dbReference type="ARBA" id="ARBA00051245"/>
    </source>
</evidence>
<dbReference type="SMART" id="SM00219">
    <property type="entry name" value="TyrKc"/>
    <property type="match status" value="1"/>
</dbReference>
<dbReference type="SUPFAM" id="SSF56112">
    <property type="entry name" value="Protein kinase-like (PK-like)"/>
    <property type="match status" value="1"/>
</dbReference>
<dbReference type="AlphaFoldDB" id="A0A183MK07"/>
<dbReference type="Proteomes" id="UP000277204">
    <property type="component" value="Unassembled WGS sequence"/>
</dbReference>
<dbReference type="InterPro" id="IPR008266">
    <property type="entry name" value="Tyr_kinase_AS"/>
</dbReference>
<dbReference type="InterPro" id="IPR000980">
    <property type="entry name" value="SH2"/>
</dbReference>
<dbReference type="Gene3D" id="2.30.30.40">
    <property type="entry name" value="SH3 Domains"/>
    <property type="match status" value="1"/>
</dbReference>
<dbReference type="Gene3D" id="3.30.505.10">
    <property type="entry name" value="SH2 domain"/>
    <property type="match status" value="1"/>
</dbReference>
<name>A0A183MK07_9TREM</name>
<dbReference type="Gene3D" id="1.10.510.10">
    <property type="entry name" value="Transferase(Phosphotransferase) domain 1"/>
    <property type="match status" value="1"/>
</dbReference>
<dbReference type="FunFam" id="1.10.510.10:FF:001927">
    <property type="entry name" value="Receptor protein-tyrosine kinase"/>
    <property type="match status" value="1"/>
</dbReference>
<dbReference type="InterPro" id="IPR001245">
    <property type="entry name" value="Ser-Thr/Tyr_kinase_cat_dom"/>
</dbReference>
<dbReference type="PROSITE" id="PS50011">
    <property type="entry name" value="PROTEIN_KINASE_DOM"/>
    <property type="match status" value="1"/>
</dbReference>
<dbReference type="GO" id="GO:0004715">
    <property type="term" value="F:non-membrane spanning protein tyrosine kinase activity"/>
    <property type="evidence" value="ECO:0007669"/>
    <property type="project" value="UniProtKB-EC"/>
</dbReference>
<evidence type="ECO:0000256" key="4">
    <source>
        <dbReference type="ARBA" id="ARBA00022777"/>
    </source>
</evidence>
<dbReference type="SMART" id="SM00252">
    <property type="entry name" value="SH2"/>
    <property type="match status" value="1"/>
</dbReference>
<dbReference type="PROSITE" id="PS00107">
    <property type="entry name" value="PROTEIN_KINASE_ATP"/>
    <property type="match status" value="1"/>
</dbReference>
<keyword evidence="11" id="KW-1185">Reference proteome</keyword>
<keyword evidence="4 8" id="KW-0418">Kinase</keyword>
<keyword evidence="2 8" id="KW-0808">Transferase</keyword>
<accession>A0A183MK07</accession>
<evidence type="ECO:0000256" key="2">
    <source>
        <dbReference type="ARBA" id="ARBA00022679"/>
    </source>
</evidence>
<reference evidence="10 11" key="1">
    <citation type="submission" date="2018-11" db="EMBL/GenBank/DDBJ databases">
        <authorList>
            <consortium name="Pathogen Informatics"/>
        </authorList>
    </citation>
    <scope>NUCLEOTIDE SEQUENCE [LARGE SCALE GENOMIC DNA]</scope>
    <source>
        <strain evidence="10 11">Zambia</strain>
    </source>
</reference>
<dbReference type="Pfam" id="PF00017">
    <property type="entry name" value="SH2"/>
    <property type="match status" value="1"/>
</dbReference>
<sequence>MTYERMMECRFKPGDVVKANYTFKKDKNEDLPFSKNETLEIINIGKDPNWAHAKNAFGETGLIPLNYVQRKADVLENLKDHCWYHGRISRAESESLLSGSPVGSFLIRESDLYSGGLTLCVVGPSCEVGNPDAAEQQNPTATPPNTTTNVQHYRIVRRPFKGTPPNQHSEYSTPPICSKIHYTLDETDWFPSLLELVQFYSEPKRGLVCALLHPVPDMQRKRLSELQKLGYLIFRKEIALGDRIGRGEFGEVLKATYHGRQVAVKIYKKTASKLAITYEASLMTKLNHPNLVSFIGLVYEPDDAVYLITEYLANGSLLTYLHSRTRDEITELTKLKFSIDVCRGLVYLEERDFIHRDIAARNVLLSGQIPNLIAKVADFGMARDLHDLSIVPGATSNQASKLNNNTPTLVILNSSLSDTIEKYPKPDHETHRQSFEADNNNNDNNNGNNNNNASHNSLNPMVLHDNAAIPLKWTAPEAVRDRLFTTKSDVWSFGILLWEIYSYGRIPYPRMMANQVLRHIESGYRMKSPEDCPSTVYALMLRTWHCEPSNRPSFVEILKELLKLHNTTSNMCNSTLIPPILPSKLTHPVSISDSTVNNSVLDMNKTFSDSDSTTPWGTTGNKTTTVTSSYNSMTYKGSDNRENLPLMKKQSINSTSSRRKYNQRPKTLADLVSCTTDNSTLLSLPLWDLNRQLYLCANVIWLSELMYISEPLNNKTNEHTYHHNQLLNKTTNSTMSRSFTSTITTKLSKNNSLSTTINHLIQSSNESKMNYNLPLNNLKL</sequence>
<keyword evidence="6 8" id="KW-0829">Tyrosine-protein kinase</keyword>
<dbReference type="PANTHER" id="PTHR24418">
    <property type="entry name" value="TYROSINE-PROTEIN KINASE"/>
    <property type="match status" value="1"/>
</dbReference>
<dbReference type="PROSITE" id="PS50001">
    <property type="entry name" value="SH2"/>
    <property type="match status" value="1"/>
</dbReference>
<dbReference type="InterPro" id="IPR050198">
    <property type="entry name" value="Non-receptor_tyrosine_kinases"/>
</dbReference>
<evidence type="ECO:0000313" key="11">
    <source>
        <dbReference type="Proteomes" id="UP000277204"/>
    </source>
</evidence>
<evidence type="ECO:0000256" key="1">
    <source>
        <dbReference type="ARBA" id="ARBA00022443"/>
    </source>
</evidence>
<dbReference type="PROSITE" id="PS00109">
    <property type="entry name" value="PROTEIN_KINASE_TYR"/>
    <property type="match status" value="1"/>
</dbReference>
<feature type="compositionally biased region" description="Basic and acidic residues" evidence="9">
    <location>
        <begin position="421"/>
        <end position="435"/>
    </location>
</feature>
<dbReference type="EC" id="2.7.10.2" evidence="8"/>
<dbReference type="PRINTS" id="PR00109">
    <property type="entry name" value="TYRKINASE"/>
</dbReference>
<dbReference type="EMBL" id="UZAI01017128">
    <property type="protein sequence ID" value="VDP20815.1"/>
    <property type="molecule type" value="Genomic_DNA"/>
</dbReference>
<gene>
    <name evidence="10" type="ORF">SMRZ_LOCUS16382</name>
</gene>
<comment type="similarity">
    <text evidence="8">Belongs to the protein kinase superfamily. Tyr protein kinase family.</text>
</comment>
<keyword evidence="1" id="KW-0728">SH3 domain</keyword>
<evidence type="ECO:0000256" key="3">
    <source>
        <dbReference type="ARBA" id="ARBA00022741"/>
    </source>
</evidence>
<feature type="region of interest" description="Disordered" evidence="9">
    <location>
        <begin position="421"/>
        <end position="458"/>
    </location>
</feature>
<feature type="compositionally biased region" description="Low complexity" evidence="9">
    <location>
        <begin position="438"/>
        <end position="452"/>
    </location>
</feature>
<dbReference type="Pfam" id="PF07714">
    <property type="entry name" value="PK_Tyr_Ser-Thr"/>
    <property type="match status" value="2"/>
</dbReference>
<dbReference type="InterPro" id="IPR001452">
    <property type="entry name" value="SH3_domain"/>
</dbReference>
<comment type="catalytic activity">
    <reaction evidence="7 8">
        <text>L-tyrosyl-[protein] + ATP = O-phospho-L-tyrosyl-[protein] + ADP + H(+)</text>
        <dbReference type="Rhea" id="RHEA:10596"/>
        <dbReference type="Rhea" id="RHEA-COMP:10136"/>
        <dbReference type="Rhea" id="RHEA-COMP:20101"/>
        <dbReference type="ChEBI" id="CHEBI:15378"/>
        <dbReference type="ChEBI" id="CHEBI:30616"/>
        <dbReference type="ChEBI" id="CHEBI:46858"/>
        <dbReference type="ChEBI" id="CHEBI:61978"/>
        <dbReference type="ChEBI" id="CHEBI:456216"/>
        <dbReference type="EC" id="2.7.10.2"/>
    </reaction>
</comment>
<dbReference type="PROSITE" id="PS50002">
    <property type="entry name" value="SH3"/>
    <property type="match status" value="1"/>
</dbReference>
<evidence type="ECO:0000256" key="9">
    <source>
        <dbReference type="SAM" id="MobiDB-lite"/>
    </source>
</evidence>
<dbReference type="PRINTS" id="PR00401">
    <property type="entry name" value="SH2DOMAIN"/>
</dbReference>
<dbReference type="CDD" id="cd00173">
    <property type="entry name" value="SH2"/>
    <property type="match status" value="1"/>
</dbReference>
<organism evidence="10 11">
    <name type="scientific">Schistosoma margrebowiei</name>
    <dbReference type="NCBI Taxonomy" id="48269"/>
    <lineage>
        <taxon>Eukaryota</taxon>
        <taxon>Metazoa</taxon>
        <taxon>Spiralia</taxon>
        <taxon>Lophotrochozoa</taxon>
        <taxon>Platyhelminthes</taxon>
        <taxon>Trematoda</taxon>
        <taxon>Digenea</taxon>
        <taxon>Strigeidida</taxon>
        <taxon>Schistosomatoidea</taxon>
        <taxon>Schistosomatidae</taxon>
        <taxon>Schistosoma</taxon>
    </lineage>
</organism>
<dbReference type="GO" id="GO:0005524">
    <property type="term" value="F:ATP binding"/>
    <property type="evidence" value="ECO:0007669"/>
    <property type="project" value="UniProtKB-UniRule"/>
</dbReference>
<dbReference type="Pfam" id="PF00018">
    <property type="entry name" value="SH3_1"/>
    <property type="match status" value="1"/>
</dbReference>
<evidence type="ECO:0000256" key="6">
    <source>
        <dbReference type="ARBA" id="ARBA00023137"/>
    </source>
</evidence>
<dbReference type="InterPro" id="IPR036028">
    <property type="entry name" value="SH3-like_dom_sf"/>
</dbReference>
<evidence type="ECO:0000256" key="8">
    <source>
        <dbReference type="RuleBase" id="RU362096"/>
    </source>
</evidence>
<evidence type="ECO:0000313" key="10">
    <source>
        <dbReference type="EMBL" id="VDP20815.1"/>
    </source>
</evidence>
<dbReference type="InterPro" id="IPR020635">
    <property type="entry name" value="Tyr_kinase_cat_dom"/>
</dbReference>